<dbReference type="Proteomes" id="UP000256977">
    <property type="component" value="Unassembled WGS sequence"/>
</dbReference>
<gene>
    <name evidence="2" type="ORF">DFP98_103186</name>
</gene>
<dbReference type="EMBL" id="QRDZ01000003">
    <property type="protein sequence ID" value="RED86331.1"/>
    <property type="molecule type" value="Genomic_DNA"/>
</dbReference>
<protein>
    <submittedName>
        <fullName evidence="2">Uncharacterized protein</fullName>
    </submittedName>
</protein>
<dbReference type="OrthoDB" id="2216692at2"/>
<evidence type="ECO:0000313" key="2">
    <source>
        <dbReference type="EMBL" id="RED86331.1"/>
    </source>
</evidence>
<dbReference type="AlphaFoldDB" id="A0A3D9KIF6"/>
<comment type="caution">
    <text evidence="2">The sequence shown here is derived from an EMBL/GenBank/DDBJ whole genome shotgun (WGS) entry which is preliminary data.</text>
</comment>
<feature type="compositionally biased region" description="Basic and acidic residues" evidence="1">
    <location>
        <begin position="19"/>
        <end position="35"/>
    </location>
</feature>
<reference evidence="2 3" key="1">
    <citation type="submission" date="2018-07" db="EMBL/GenBank/DDBJ databases">
        <title>Genomic Encyclopedia of Type Strains, Phase III (KMG-III): the genomes of soil and plant-associated and newly described type strains.</title>
        <authorList>
            <person name="Whitman W."/>
        </authorList>
    </citation>
    <scope>NUCLEOTIDE SEQUENCE [LARGE SCALE GENOMIC DNA]</scope>
    <source>
        <strain evidence="2 3">CECT 7287</strain>
    </source>
</reference>
<organism evidence="2 3">
    <name type="scientific">Cohnella phaseoli</name>
    <dbReference type="NCBI Taxonomy" id="456490"/>
    <lineage>
        <taxon>Bacteria</taxon>
        <taxon>Bacillati</taxon>
        <taxon>Bacillota</taxon>
        <taxon>Bacilli</taxon>
        <taxon>Bacillales</taxon>
        <taxon>Paenibacillaceae</taxon>
        <taxon>Cohnella</taxon>
    </lineage>
</organism>
<feature type="region of interest" description="Disordered" evidence="1">
    <location>
        <begin position="19"/>
        <end position="39"/>
    </location>
</feature>
<evidence type="ECO:0000313" key="3">
    <source>
        <dbReference type="Proteomes" id="UP000256977"/>
    </source>
</evidence>
<accession>A0A3D9KIF6</accession>
<evidence type="ECO:0000256" key="1">
    <source>
        <dbReference type="SAM" id="MobiDB-lite"/>
    </source>
</evidence>
<proteinExistence type="predicted"/>
<sequence>MNKREARQYWIFTNPVTNEKEGTKVPDQPKQDRPKGTIFPDMLDNHWVAKDVKLCKAAGIFKGGTKGI</sequence>
<name>A0A3D9KIF6_9BACL</name>
<keyword evidence="3" id="KW-1185">Reference proteome</keyword>